<keyword evidence="3" id="KW-0808">Transferase</keyword>
<dbReference type="eggNOG" id="KOG0229">
    <property type="taxonomic scope" value="Eukaryota"/>
</dbReference>
<keyword evidence="4" id="KW-1185">Reference proteome</keyword>
<dbReference type="GO" id="GO:0032259">
    <property type="term" value="P:methylation"/>
    <property type="evidence" value="ECO:0007669"/>
    <property type="project" value="UniProtKB-KW"/>
</dbReference>
<evidence type="ECO:0000256" key="2">
    <source>
        <dbReference type="SAM" id="MobiDB-lite"/>
    </source>
</evidence>
<keyword evidence="3" id="KW-0418">Kinase</keyword>
<dbReference type="SUPFAM" id="SSF82185">
    <property type="entry name" value="Histone H3 K4-specific methyltransferase SET7/9 N-terminal domain"/>
    <property type="match status" value="2"/>
</dbReference>
<evidence type="ECO:0000256" key="1">
    <source>
        <dbReference type="ARBA" id="ARBA00022737"/>
    </source>
</evidence>
<dbReference type="Pfam" id="PF02493">
    <property type="entry name" value="MORN"/>
    <property type="match status" value="4"/>
</dbReference>
<evidence type="ECO:0000313" key="3">
    <source>
        <dbReference type="EMBL" id="EGR31739.1"/>
    </source>
</evidence>
<dbReference type="PANTHER" id="PTHR23084:SF179">
    <property type="entry name" value="OS10G0565000 PROTEIN"/>
    <property type="match status" value="1"/>
</dbReference>
<feature type="non-terminal residue" evidence="3">
    <location>
        <position position="1"/>
    </location>
</feature>
<dbReference type="OrthoDB" id="203073at2759"/>
<gene>
    <name evidence="3" type="ORF">IMG5_103130</name>
</gene>
<dbReference type="RefSeq" id="XP_004035225.1">
    <property type="nucleotide sequence ID" value="XM_004035177.1"/>
</dbReference>
<keyword evidence="1" id="KW-0677">Repeat</keyword>
<evidence type="ECO:0000313" key="4">
    <source>
        <dbReference type="Proteomes" id="UP000008983"/>
    </source>
</evidence>
<feature type="non-terminal residue" evidence="3">
    <location>
        <position position="219"/>
    </location>
</feature>
<name>G0QSS0_ICHMU</name>
<dbReference type="OMA" id="CKNEPNT"/>
<dbReference type="EMBL" id="GL983822">
    <property type="protein sequence ID" value="EGR31739.1"/>
    <property type="molecule type" value="Genomic_DNA"/>
</dbReference>
<dbReference type="GO" id="GO:0016301">
    <property type="term" value="F:kinase activity"/>
    <property type="evidence" value="ECO:0007669"/>
    <property type="project" value="UniProtKB-KW"/>
</dbReference>
<accession>G0QSS0</accession>
<dbReference type="InterPro" id="IPR003409">
    <property type="entry name" value="MORN"/>
</dbReference>
<dbReference type="Proteomes" id="UP000008983">
    <property type="component" value="Unassembled WGS sequence"/>
</dbReference>
<reference evidence="3 4" key="1">
    <citation type="submission" date="2011-07" db="EMBL/GenBank/DDBJ databases">
        <authorList>
            <person name="Coyne R."/>
            <person name="Brami D."/>
            <person name="Johnson J."/>
            <person name="Hostetler J."/>
            <person name="Hannick L."/>
            <person name="Clark T."/>
            <person name="Cassidy-Hanley D."/>
            <person name="Inman J."/>
        </authorList>
    </citation>
    <scope>NUCLEOTIDE SEQUENCE [LARGE SCALE GENOMIC DNA]</scope>
    <source>
        <strain evidence="3 4">G5</strain>
    </source>
</reference>
<dbReference type="EC" id="2.1.1.43" evidence="3"/>
<dbReference type="AlphaFoldDB" id="G0QSS0"/>
<dbReference type="InParanoid" id="G0QSS0"/>
<feature type="region of interest" description="Disordered" evidence="2">
    <location>
        <begin position="13"/>
        <end position="32"/>
    </location>
</feature>
<organism evidence="3 4">
    <name type="scientific">Ichthyophthirius multifiliis</name>
    <name type="common">White spot disease agent</name>
    <name type="synonym">Ich</name>
    <dbReference type="NCBI Taxonomy" id="5932"/>
    <lineage>
        <taxon>Eukaryota</taxon>
        <taxon>Sar</taxon>
        <taxon>Alveolata</taxon>
        <taxon>Ciliophora</taxon>
        <taxon>Intramacronucleata</taxon>
        <taxon>Oligohymenophorea</taxon>
        <taxon>Hymenostomatida</taxon>
        <taxon>Ophryoglenina</taxon>
        <taxon>Ichthyophthirius</taxon>
    </lineage>
</organism>
<dbReference type="GO" id="GO:0008168">
    <property type="term" value="F:methyltransferase activity"/>
    <property type="evidence" value="ECO:0007669"/>
    <property type="project" value="UniProtKB-KW"/>
</dbReference>
<dbReference type="Gene3D" id="2.20.110.10">
    <property type="entry name" value="Histone H3 K4-specific methyltransferase SET7/9 N-terminal domain"/>
    <property type="match status" value="2"/>
</dbReference>
<sequence length="219" mass="25678">KQIEVISRMLEKRAQTTNTSPKQKQIQQQKQQRNETKIDLNNLLLAYNQQINDKNSYIKPLKTSFQQQQLIIIKYEGEYLRKMRHGTGCCYYSNNYIYEGEWKSGKRNGYGILKDEFGIDIYNGEWQNDLYNGQGRLRNQNVCYQNYIDFKNLSEKEFSSCQFYTGNFLNGVMHGHGTLIFCNNDKFIGIFQSGKVHGEGAYYIHQGLCIKGIWQNSKL</sequence>
<keyword evidence="3" id="KW-0489">Methyltransferase</keyword>
<proteinExistence type="predicted"/>
<dbReference type="SMART" id="SM00698">
    <property type="entry name" value="MORN"/>
    <property type="match status" value="4"/>
</dbReference>
<dbReference type="STRING" id="857967.G0QSS0"/>
<dbReference type="PANTHER" id="PTHR23084">
    <property type="entry name" value="PHOSPHATIDYLINOSITOL-4-PHOSPHATE 5-KINASE RELATED"/>
    <property type="match status" value="1"/>
</dbReference>
<dbReference type="GeneID" id="14907884"/>
<feature type="compositionally biased region" description="Low complexity" evidence="2">
    <location>
        <begin position="22"/>
        <end position="31"/>
    </location>
</feature>
<protein>
    <submittedName>
        <fullName evidence="3">Protein kinase domain protein</fullName>
        <ecNumber evidence="3">2.1.1.43</ecNumber>
    </submittedName>
</protein>